<comment type="caution">
    <text evidence="2">The sequence shown here is derived from an EMBL/GenBank/DDBJ whole genome shotgun (WGS) entry which is preliminary data.</text>
</comment>
<dbReference type="PROSITE" id="PS50206">
    <property type="entry name" value="RHODANESE_3"/>
    <property type="match status" value="1"/>
</dbReference>
<dbReference type="Pfam" id="PF00581">
    <property type="entry name" value="Rhodanese"/>
    <property type="match status" value="1"/>
</dbReference>
<evidence type="ECO:0000259" key="1">
    <source>
        <dbReference type="PROSITE" id="PS50206"/>
    </source>
</evidence>
<dbReference type="PROSITE" id="PS51257">
    <property type="entry name" value="PROKAR_LIPOPROTEIN"/>
    <property type="match status" value="1"/>
</dbReference>
<protein>
    <submittedName>
        <fullName evidence="2">Rhodanese-like domain-containing protein</fullName>
    </submittedName>
</protein>
<dbReference type="InterPro" id="IPR001763">
    <property type="entry name" value="Rhodanese-like_dom"/>
</dbReference>
<evidence type="ECO:0000313" key="2">
    <source>
        <dbReference type="EMBL" id="MCA0151669.1"/>
    </source>
</evidence>
<sequence>MKRFFYICFLIPVLCLSISCVDTKNTEVKLVTAEEMISILESEDVQVIDVRTPEEYSEVHISNAQNIDYFSPTFEEDITKLDKEKPIILYCKGGVRSAKCAKKMEEAGFEKIYDLEGGLSRWQHSDELDLEVKS</sequence>
<dbReference type="InterPro" id="IPR036873">
    <property type="entry name" value="Rhodanese-like_dom_sf"/>
</dbReference>
<keyword evidence="3" id="KW-1185">Reference proteome</keyword>
<dbReference type="Gene3D" id="3.40.250.10">
    <property type="entry name" value="Rhodanese-like domain"/>
    <property type="match status" value="1"/>
</dbReference>
<dbReference type="CDD" id="cd00158">
    <property type="entry name" value="RHOD"/>
    <property type="match status" value="1"/>
</dbReference>
<dbReference type="SUPFAM" id="SSF52821">
    <property type="entry name" value="Rhodanese/Cell cycle control phosphatase"/>
    <property type="match status" value="1"/>
</dbReference>
<evidence type="ECO:0000313" key="3">
    <source>
        <dbReference type="Proteomes" id="UP001198402"/>
    </source>
</evidence>
<dbReference type="Proteomes" id="UP001198402">
    <property type="component" value="Unassembled WGS sequence"/>
</dbReference>
<dbReference type="RefSeq" id="WP_224476644.1">
    <property type="nucleotide sequence ID" value="NZ_JAIUJS010000001.1"/>
</dbReference>
<accession>A0ABS7XVK6</accession>
<dbReference type="PANTHER" id="PTHR43031">
    <property type="entry name" value="FAD-DEPENDENT OXIDOREDUCTASE"/>
    <property type="match status" value="1"/>
</dbReference>
<dbReference type="PANTHER" id="PTHR43031:SF1">
    <property type="entry name" value="PYRIDINE NUCLEOTIDE-DISULPHIDE OXIDOREDUCTASE"/>
    <property type="match status" value="1"/>
</dbReference>
<reference evidence="3" key="1">
    <citation type="submission" date="2023-07" db="EMBL/GenBank/DDBJ databases">
        <authorList>
            <person name="Yue Y."/>
        </authorList>
    </citation>
    <scope>NUCLEOTIDE SEQUENCE [LARGE SCALE GENOMIC DNA]</scope>
    <source>
        <strain evidence="3">2Y89</strain>
    </source>
</reference>
<proteinExistence type="predicted"/>
<dbReference type="EMBL" id="JAIUJS010000001">
    <property type="protein sequence ID" value="MCA0151669.1"/>
    <property type="molecule type" value="Genomic_DNA"/>
</dbReference>
<organism evidence="2 3">
    <name type="scientific">Winogradskyella vincentii</name>
    <dbReference type="NCBI Taxonomy" id="2877122"/>
    <lineage>
        <taxon>Bacteria</taxon>
        <taxon>Pseudomonadati</taxon>
        <taxon>Bacteroidota</taxon>
        <taxon>Flavobacteriia</taxon>
        <taxon>Flavobacteriales</taxon>
        <taxon>Flavobacteriaceae</taxon>
        <taxon>Winogradskyella</taxon>
    </lineage>
</organism>
<dbReference type="SMART" id="SM00450">
    <property type="entry name" value="RHOD"/>
    <property type="match status" value="1"/>
</dbReference>
<name>A0ABS7XVK6_9FLAO</name>
<feature type="domain" description="Rhodanese" evidence="1">
    <location>
        <begin position="41"/>
        <end position="131"/>
    </location>
</feature>
<dbReference type="InterPro" id="IPR050229">
    <property type="entry name" value="GlpE_sulfurtransferase"/>
</dbReference>
<gene>
    <name evidence="2" type="ORF">LBV24_00480</name>
</gene>